<evidence type="ECO:0000256" key="5">
    <source>
        <dbReference type="ARBA" id="ARBA00023002"/>
    </source>
</evidence>
<evidence type="ECO:0000256" key="1">
    <source>
        <dbReference type="ARBA" id="ARBA00001954"/>
    </source>
</evidence>
<dbReference type="GO" id="GO:0005739">
    <property type="term" value="C:mitochondrion"/>
    <property type="evidence" value="ECO:0007669"/>
    <property type="project" value="TreeGrafter"/>
</dbReference>
<dbReference type="PANTHER" id="PTHR10696:SF25">
    <property type="entry name" value="OXIDOREDUCTASE AIM17-RELATED"/>
    <property type="match status" value="1"/>
</dbReference>
<comment type="similarity">
    <text evidence="2">Belongs to the gamma-BBH/TMLD family.</text>
</comment>
<evidence type="ECO:0000313" key="9">
    <source>
        <dbReference type="Proteomes" id="UP001497497"/>
    </source>
</evidence>
<dbReference type="Proteomes" id="UP001497497">
    <property type="component" value="Unassembled WGS sequence"/>
</dbReference>
<dbReference type="GO" id="GO:0046872">
    <property type="term" value="F:metal ion binding"/>
    <property type="evidence" value="ECO:0007669"/>
    <property type="project" value="UniProtKB-KW"/>
</dbReference>
<gene>
    <name evidence="8" type="ORF">GSLYS_00017802001</name>
</gene>
<evidence type="ECO:0000256" key="4">
    <source>
        <dbReference type="ARBA" id="ARBA00022964"/>
    </source>
</evidence>
<dbReference type="SUPFAM" id="SSF51197">
    <property type="entry name" value="Clavaminate synthase-like"/>
    <property type="match status" value="1"/>
</dbReference>
<dbReference type="GO" id="GO:0051213">
    <property type="term" value="F:dioxygenase activity"/>
    <property type="evidence" value="ECO:0007669"/>
    <property type="project" value="UniProtKB-KW"/>
</dbReference>
<feature type="domain" description="TauD/TfdA-like" evidence="7">
    <location>
        <begin position="31"/>
        <end position="171"/>
    </location>
</feature>
<evidence type="ECO:0000256" key="2">
    <source>
        <dbReference type="ARBA" id="ARBA00008654"/>
    </source>
</evidence>
<dbReference type="Gene3D" id="3.60.130.10">
    <property type="entry name" value="Clavaminate synthase-like"/>
    <property type="match status" value="1"/>
</dbReference>
<organism evidence="8 9">
    <name type="scientific">Lymnaea stagnalis</name>
    <name type="common">Great pond snail</name>
    <name type="synonym">Helix stagnalis</name>
    <dbReference type="NCBI Taxonomy" id="6523"/>
    <lineage>
        <taxon>Eukaryota</taxon>
        <taxon>Metazoa</taxon>
        <taxon>Spiralia</taxon>
        <taxon>Lophotrochozoa</taxon>
        <taxon>Mollusca</taxon>
        <taxon>Gastropoda</taxon>
        <taxon>Heterobranchia</taxon>
        <taxon>Euthyneura</taxon>
        <taxon>Panpulmonata</taxon>
        <taxon>Hygrophila</taxon>
        <taxon>Lymnaeoidea</taxon>
        <taxon>Lymnaeidae</taxon>
        <taxon>Lymnaea</taxon>
    </lineage>
</organism>
<sequence>MCVIDIAKKIALKKNKSLSFLKMCYRFDKHVEGGENTFIDLHRVAHKLRDESPDLFHTLTKIPSCAHTVAYNREFPAHVCIQRPLIALNHKDEIVSVYWHPMLVGPLQVSEEFIEPFYKAYKKLYTMVHCSHSLFKHKLQPGDMITFNNRRVLHGRAAFTDNGKRLLQGCYINISEFQSKVQIFHNKYGGGRLATRCGSNDWL</sequence>
<dbReference type="InterPro" id="IPR003819">
    <property type="entry name" value="TauD/TfdA-like"/>
</dbReference>
<evidence type="ECO:0000256" key="6">
    <source>
        <dbReference type="ARBA" id="ARBA00023004"/>
    </source>
</evidence>
<keyword evidence="4" id="KW-0223">Dioxygenase</keyword>
<dbReference type="InterPro" id="IPR042098">
    <property type="entry name" value="TauD-like_sf"/>
</dbReference>
<protein>
    <recommendedName>
        <fullName evidence="7">TauD/TfdA-like domain-containing protein</fullName>
    </recommendedName>
</protein>
<dbReference type="PANTHER" id="PTHR10696">
    <property type="entry name" value="GAMMA-BUTYROBETAINE HYDROXYLASE-RELATED"/>
    <property type="match status" value="1"/>
</dbReference>
<dbReference type="InterPro" id="IPR050411">
    <property type="entry name" value="AlphaKG_dependent_hydroxylases"/>
</dbReference>
<keyword evidence="3" id="KW-0479">Metal-binding</keyword>
<keyword evidence="9" id="KW-1185">Reference proteome</keyword>
<evidence type="ECO:0000259" key="7">
    <source>
        <dbReference type="Pfam" id="PF02668"/>
    </source>
</evidence>
<name>A0AAV2IEQ0_LYMST</name>
<dbReference type="AlphaFoldDB" id="A0AAV2IEQ0"/>
<dbReference type="GO" id="GO:0045329">
    <property type="term" value="P:carnitine biosynthetic process"/>
    <property type="evidence" value="ECO:0007669"/>
    <property type="project" value="TreeGrafter"/>
</dbReference>
<dbReference type="Pfam" id="PF02668">
    <property type="entry name" value="TauD"/>
    <property type="match status" value="1"/>
</dbReference>
<accession>A0AAV2IEQ0</accession>
<evidence type="ECO:0000256" key="3">
    <source>
        <dbReference type="ARBA" id="ARBA00022723"/>
    </source>
</evidence>
<comment type="caution">
    <text evidence="8">The sequence shown here is derived from an EMBL/GenBank/DDBJ whole genome shotgun (WGS) entry which is preliminary data.</text>
</comment>
<proteinExistence type="inferred from homology"/>
<evidence type="ECO:0000313" key="8">
    <source>
        <dbReference type="EMBL" id="CAL1544289.1"/>
    </source>
</evidence>
<keyword evidence="5" id="KW-0560">Oxidoreductase</keyword>
<reference evidence="8 9" key="1">
    <citation type="submission" date="2024-04" db="EMBL/GenBank/DDBJ databases">
        <authorList>
            <consortium name="Genoscope - CEA"/>
            <person name="William W."/>
        </authorList>
    </citation>
    <scope>NUCLEOTIDE SEQUENCE [LARGE SCALE GENOMIC DNA]</scope>
</reference>
<comment type="cofactor">
    <cofactor evidence="1">
        <name>Fe(2+)</name>
        <dbReference type="ChEBI" id="CHEBI:29033"/>
    </cofactor>
</comment>
<keyword evidence="6" id="KW-0408">Iron</keyword>
<dbReference type="EMBL" id="CAXITT010000612">
    <property type="protein sequence ID" value="CAL1544289.1"/>
    <property type="molecule type" value="Genomic_DNA"/>
</dbReference>